<proteinExistence type="predicted"/>
<organism evidence="1 2">
    <name type="scientific">Bacillus cereus</name>
    <dbReference type="NCBI Taxonomy" id="1396"/>
    <lineage>
        <taxon>Bacteria</taxon>
        <taxon>Bacillati</taxon>
        <taxon>Bacillota</taxon>
        <taxon>Bacilli</taxon>
        <taxon>Bacillales</taxon>
        <taxon>Bacillaceae</taxon>
        <taxon>Bacillus</taxon>
        <taxon>Bacillus cereus group</taxon>
    </lineage>
</organism>
<accession>A0A9X6WWJ0</accession>
<gene>
    <name evidence="1" type="ORF">COI98_26670</name>
</gene>
<protein>
    <submittedName>
        <fullName evidence="1">Uncharacterized protein</fullName>
    </submittedName>
</protein>
<dbReference type="EMBL" id="NUWJ01000277">
    <property type="protein sequence ID" value="PFK07881.1"/>
    <property type="molecule type" value="Genomic_DNA"/>
</dbReference>
<comment type="caution">
    <text evidence="1">The sequence shown here is derived from an EMBL/GenBank/DDBJ whole genome shotgun (WGS) entry which is preliminary data.</text>
</comment>
<reference evidence="1 2" key="1">
    <citation type="submission" date="2017-09" db="EMBL/GenBank/DDBJ databases">
        <title>Large-scale bioinformatics analysis of Bacillus genomes uncovers conserved roles of natural products in bacterial physiology.</title>
        <authorList>
            <consortium name="Agbiome Team Llc"/>
            <person name="Bleich R.M."/>
            <person name="Grubbs K.J."/>
            <person name="Santa Maria K.C."/>
            <person name="Allen S.E."/>
            <person name="Farag S."/>
            <person name="Shank E.A."/>
            <person name="Bowers A."/>
        </authorList>
    </citation>
    <scope>NUCLEOTIDE SEQUENCE [LARGE SCALE GENOMIC DNA]</scope>
    <source>
        <strain evidence="1 2">AFS083741</strain>
    </source>
</reference>
<dbReference type="RefSeq" id="WP_098584359.1">
    <property type="nucleotide sequence ID" value="NZ_NUWJ01000277.1"/>
</dbReference>
<name>A0A9X6WWJ0_BACCE</name>
<evidence type="ECO:0000313" key="1">
    <source>
        <dbReference type="EMBL" id="PFK07881.1"/>
    </source>
</evidence>
<sequence length="236" mass="28395">MPVSFTPTQPMKKVEFDFEGYLDYLGEHIGSLYFFPEWKKYWLETFLEQEEGLDEYMKKFPNSNPILQRLKHYPDFALYNENYEMFQFEHVTDYGTFVLHFDVERVRHFLSSNSMQTETIQLKDLYIDPETPVIREKLQDNREPYFVRIYGTPQAYICIDGNKRIQAKIQEGKTSFTGYVFTPEHHEILFFGLTEVYYYILNYEVDMILRLMNEGQAERDIYQVTQMVLQAQQSNM</sequence>
<dbReference type="Proteomes" id="UP000224413">
    <property type="component" value="Unassembled WGS sequence"/>
</dbReference>
<dbReference type="AlphaFoldDB" id="A0A9X6WWJ0"/>
<evidence type="ECO:0000313" key="2">
    <source>
        <dbReference type="Proteomes" id="UP000224413"/>
    </source>
</evidence>